<keyword evidence="8" id="KW-1133">Transmembrane helix</keyword>
<keyword evidence="8" id="KW-0812">Transmembrane</keyword>
<dbReference type="CDD" id="cd00075">
    <property type="entry name" value="HATPase"/>
    <property type="match status" value="1"/>
</dbReference>
<feature type="domain" description="Response regulatory" evidence="12">
    <location>
        <begin position="1098"/>
        <end position="1213"/>
    </location>
</feature>
<dbReference type="InterPro" id="IPR018062">
    <property type="entry name" value="HTH_AraC-typ_CS"/>
</dbReference>
<name>A0ABU7IC71_9SPHI</name>
<dbReference type="InterPro" id="IPR011123">
    <property type="entry name" value="Y_Y_Y"/>
</dbReference>
<evidence type="ECO:0000259" key="12">
    <source>
        <dbReference type="PROSITE" id="PS50110"/>
    </source>
</evidence>
<feature type="modified residue" description="4-aspartylphosphate" evidence="7">
    <location>
        <position position="1146"/>
    </location>
</feature>
<dbReference type="CDD" id="cd00082">
    <property type="entry name" value="HisKA"/>
    <property type="match status" value="1"/>
</dbReference>
<dbReference type="EC" id="2.7.13.3" evidence="2"/>
<dbReference type="InterPro" id="IPR001789">
    <property type="entry name" value="Sig_transdc_resp-reg_receiver"/>
</dbReference>
<evidence type="ECO:0000313" key="14">
    <source>
        <dbReference type="Proteomes" id="UP001336835"/>
    </source>
</evidence>
<dbReference type="Pfam" id="PF07495">
    <property type="entry name" value="Y_Y_Y"/>
    <property type="match status" value="1"/>
</dbReference>
<comment type="caution">
    <text evidence="13">The sequence shown here is derived from an EMBL/GenBank/DDBJ whole genome shotgun (WGS) entry which is preliminary data.</text>
</comment>
<dbReference type="PROSITE" id="PS50110">
    <property type="entry name" value="RESPONSE_REGULATORY"/>
    <property type="match status" value="1"/>
</dbReference>
<dbReference type="InterPro" id="IPR036890">
    <property type="entry name" value="HATPase_C_sf"/>
</dbReference>
<keyword evidence="9" id="KW-0732">Signal</keyword>
<feature type="domain" description="Histidine kinase" evidence="11">
    <location>
        <begin position="837"/>
        <end position="1058"/>
    </location>
</feature>
<dbReference type="Proteomes" id="UP001336835">
    <property type="component" value="Unassembled WGS sequence"/>
</dbReference>
<dbReference type="Gene3D" id="1.10.10.60">
    <property type="entry name" value="Homeodomain-like"/>
    <property type="match status" value="1"/>
</dbReference>
<dbReference type="SUPFAM" id="SSF52172">
    <property type="entry name" value="CheY-like"/>
    <property type="match status" value="1"/>
</dbReference>
<dbReference type="Gene3D" id="2.130.10.10">
    <property type="entry name" value="YVTN repeat-like/Quinoprotein amine dehydrogenase"/>
    <property type="match status" value="2"/>
</dbReference>
<dbReference type="SMART" id="SM00388">
    <property type="entry name" value="HisKA"/>
    <property type="match status" value="1"/>
</dbReference>
<dbReference type="Gene3D" id="1.10.287.130">
    <property type="match status" value="1"/>
</dbReference>
<dbReference type="InterPro" id="IPR003594">
    <property type="entry name" value="HATPase_dom"/>
</dbReference>
<keyword evidence="6" id="KW-0804">Transcription</keyword>
<dbReference type="InterPro" id="IPR015943">
    <property type="entry name" value="WD40/YVTN_repeat-like_dom_sf"/>
</dbReference>
<dbReference type="PRINTS" id="PR00344">
    <property type="entry name" value="BCTRLSENSOR"/>
</dbReference>
<dbReference type="RefSeq" id="WP_330109258.1">
    <property type="nucleotide sequence ID" value="NZ_JAZDQT010000003.1"/>
</dbReference>
<dbReference type="SMART" id="SM00448">
    <property type="entry name" value="REC"/>
    <property type="match status" value="1"/>
</dbReference>
<dbReference type="Gene3D" id="3.30.565.10">
    <property type="entry name" value="Histidine kinase-like ATPase, C-terminal domain"/>
    <property type="match status" value="1"/>
</dbReference>
<protein>
    <recommendedName>
        <fullName evidence="2">histidine kinase</fullName>
        <ecNumber evidence="2">2.7.13.3</ecNumber>
    </recommendedName>
</protein>
<dbReference type="SUPFAM" id="SSF63829">
    <property type="entry name" value="Calcium-dependent phosphotriesterase"/>
    <property type="match status" value="2"/>
</dbReference>
<dbReference type="InterPro" id="IPR003661">
    <property type="entry name" value="HisK_dim/P_dom"/>
</dbReference>
<dbReference type="Pfam" id="PF00072">
    <property type="entry name" value="Response_reg"/>
    <property type="match status" value="1"/>
</dbReference>
<feature type="domain" description="HTH araC/xylS-type" evidence="10">
    <location>
        <begin position="1242"/>
        <end position="1341"/>
    </location>
</feature>
<dbReference type="PROSITE" id="PS00041">
    <property type="entry name" value="HTH_ARAC_FAMILY_1"/>
    <property type="match status" value="1"/>
</dbReference>
<feature type="signal peptide" evidence="9">
    <location>
        <begin position="1"/>
        <end position="23"/>
    </location>
</feature>
<sequence>MNFYARFLSILSFTLFIALNPAAAQRRLSFTNLTVENGLSQNSVMAVAQDSTGLIWLGTRQGVNRYDGYRFKIYKSEEKSNPDLPPGETTALLTDAQGTLWAGTSKGFAVYNGNKDVFEPVKGLSNSSVESLYQDRQKRLWVGTLGSINLLTDKKEKRFETFSFSKKPKDQVNNIYCMFQDEAGLFWIGTGKGLMTMRYHNHQISYQKIPLPNSTTDDFITAIASDRQHNIWVGSSNGLYQIAPDGKTIRSFLHSDNNPNSIIHNDIREVMLDKNGMVWVGTQNGLSILNPANGYCINYQHDPEKPYSISQNSIHNLFTDRDGNIWVGTYFGGVNISYPTLTNFKVYQNSKQQNSLSNNVVSSIVEIGQGFWIGTEGGGLNYFNPANNTFKSYKNNPADQNSISSNLVKIIKKESDASNRLFIGTHRGGLNLFDPANNKFRHIANVKDTAGTIGTAEIIALEMDSQGTLWVGSFDGLTVLEKKNGDYPAQTSKSPIEGRLKNKNITCLFQDSRQQLWIGTNAGLSRYDFGLKKLYSYTKEEGNKFKLPSNYINCVTESSNGKLLVGTRAGLSIFDRIKGTFTTYSETNGLVNNNVVGIIEDNAHNLWLSTSNGISELNTTSGRFRNYNKSDGLAGNEFNVRSFFKDRQGQLFFGGFNGLTAFYPQEIELNDFVSPLVFTDLKLFNQYLKVGGDDDILQQQINLTDKLDFRHDQNQFTLEFSLLNYLKSDKNKYFYKLDGYDKDWIATVNPSASYTNLPAGNYRFMLKALNNDGIPGKPIRSLQIHVSPAPWASWWAYLLYLIVFFTILLVTIRYFFVRALLKRTEDIQQMKLQFFTQVSHEIRTPLTLILAPLETLFKNTRNLPDINKQVERIKSNADRLHLLVTELLDFRKTETGHLKLKFAQQDLVPFVQQIFQAFEHLAESRNITYTFSYEQPEVSIWFDKLQLEKVFFNLLSNAFKFTNDGGTISITIADNNQQVAISVHDNGLGIPEDSRDKIFSDFFQVDREGSTHIGSGIGLALSKSIVTAHGGQLLLESTAETETKPGDTRFTVLLKKEQPQTATSTPQESGAESWHTLAPLSLPAVTEASGTKENHSETVLIVEDNWEIRQMLRDSLESRYHIVECENGQEGLETAIASIPDLIICDVMMPVMNGTEMCHQLKIDERTSHIPVIILTAMDSHAQQVDGLATGADSYITKPFSVELLGLHVRNLLQSRKIMRRKFSGTIDESTQLNTVDQQFIEKVIQRIEARLADQTFGVPELAKDIGMTAPVLYKKIRAVTDLTVNDFIKSIRLKKAEALLKEGIHNVAEVAYLVGFNDAKYFSREFKKQYGINAKNYQLGGDKEKE</sequence>
<keyword evidence="8" id="KW-0472">Membrane</keyword>
<dbReference type="Pfam" id="PF00512">
    <property type="entry name" value="HisKA"/>
    <property type="match status" value="1"/>
</dbReference>
<evidence type="ECO:0000256" key="2">
    <source>
        <dbReference type="ARBA" id="ARBA00012438"/>
    </source>
</evidence>
<keyword evidence="3 7" id="KW-0597">Phosphoprotein</keyword>
<dbReference type="InterPro" id="IPR013783">
    <property type="entry name" value="Ig-like_fold"/>
</dbReference>
<dbReference type="SUPFAM" id="SSF55874">
    <property type="entry name" value="ATPase domain of HSP90 chaperone/DNA topoisomerase II/histidine kinase"/>
    <property type="match status" value="1"/>
</dbReference>
<evidence type="ECO:0000256" key="6">
    <source>
        <dbReference type="ARBA" id="ARBA00023163"/>
    </source>
</evidence>
<dbReference type="EMBL" id="JAZDQT010000003">
    <property type="protein sequence ID" value="MEE1946971.1"/>
    <property type="molecule type" value="Genomic_DNA"/>
</dbReference>
<evidence type="ECO:0000259" key="11">
    <source>
        <dbReference type="PROSITE" id="PS50109"/>
    </source>
</evidence>
<evidence type="ECO:0000256" key="5">
    <source>
        <dbReference type="ARBA" id="ARBA00023125"/>
    </source>
</evidence>
<keyword evidence="14" id="KW-1185">Reference proteome</keyword>
<dbReference type="Pfam" id="PF02518">
    <property type="entry name" value="HATPase_c"/>
    <property type="match status" value="1"/>
</dbReference>
<dbReference type="Gene3D" id="2.60.40.10">
    <property type="entry name" value="Immunoglobulins"/>
    <property type="match status" value="1"/>
</dbReference>
<dbReference type="SUPFAM" id="SSF47384">
    <property type="entry name" value="Homodimeric domain of signal transducing histidine kinase"/>
    <property type="match status" value="1"/>
</dbReference>
<evidence type="ECO:0000256" key="3">
    <source>
        <dbReference type="ARBA" id="ARBA00022553"/>
    </source>
</evidence>
<dbReference type="InterPro" id="IPR011110">
    <property type="entry name" value="Reg_prop"/>
</dbReference>
<reference evidence="13 14" key="1">
    <citation type="submission" date="2024-01" db="EMBL/GenBank/DDBJ databases">
        <title>Pedobacter sp. nov., isolated from fresh soil.</title>
        <authorList>
            <person name="Le N.T.T."/>
        </authorList>
    </citation>
    <scope>NUCLEOTIDE SEQUENCE [LARGE SCALE GENOMIC DNA]</scope>
    <source>
        <strain evidence="13 14">KR3-3</strain>
    </source>
</reference>
<dbReference type="InterPro" id="IPR004358">
    <property type="entry name" value="Sig_transdc_His_kin-like_C"/>
</dbReference>
<evidence type="ECO:0000259" key="10">
    <source>
        <dbReference type="PROSITE" id="PS01124"/>
    </source>
</evidence>
<dbReference type="PROSITE" id="PS50109">
    <property type="entry name" value="HIS_KIN"/>
    <property type="match status" value="1"/>
</dbReference>
<comment type="catalytic activity">
    <reaction evidence="1">
        <text>ATP + protein L-histidine = ADP + protein N-phospho-L-histidine.</text>
        <dbReference type="EC" id="2.7.13.3"/>
    </reaction>
</comment>
<dbReference type="SUPFAM" id="SSF46689">
    <property type="entry name" value="Homeodomain-like"/>
    <property type="match status" value="1"/>
</dbReference>
<dbReference type="PANTHER" id="PTHR43547:SF2">
    <property type="entry name" value="HYBRID SIGNAL TRANSDUCTION HISTIDINE KINASE C"/>
    <property type="match status" value="1"/>
</dbReference>
<evidence type="ECO:0000313" key="13">
    <source>
        <dbReference type="EMBL" id="MEE1946971.1"/>
    </source>
</evidence>
<dbReference type="InterPro" id="IPR018060">
    <property type="entry name" value="HTH_AraC"/>
</dbReference>
<dbReference type="PANTHER" id="PTHR43547">
    <property type="entry name" value="TWO-COMPONENT HISTIDINE KINASE"/>
    <property type="match status" value="1"/>
</dbReference>
<evidence type="ECO:0000256" key="9">
    <source>
        <dbReference type="SAM" id="SignalP"/>
    </source>
</evidence>
<evidence type="ECO:0000256" key="1">
    <source>
        <dbReference type="ARBA" id="ARBA00000085"/>
    </source>
</evidence>
<dbReference type="InterPro" id="IPR005467">
    <property type="entry name" value="His_kinase_dom"/>
</dbReference>
<dbReference type="SMART" id="SM00387">
    <property type="entry name" value="HATPase_c"/>
    <property type="match status" value="1"/>
</dbReference>
<dbReference type="SMART" id="SM00342">
    <property type="entry name" value="HTH_ARAC"/>
    <property type="match status" value="1"/>
</dbReference>
<dbReference type="Gene3D" id="3.40.50.2300">
    <property type="match status" value="1"/>
</dbReference>
<gene>
    <name evidence="13" type="ORF">VRU48_17740</name>
</gene>
<dbReference type="InterPro" id="IPR011006">
    <property type="entry name" value="CheY-like_superfamily"/>
</dbReference>
<keyword evidence="5" id="KW-0238">DNA-binding</keyword>
<keyword evidence="4" id="KW-0805">Transcription regulation</keyword>
<feature type="transmembrane region" description="Helical" evidence="8">
    <location>
        <begin position="794"/>
        <end position="816"/>
    </location>
</feature>
<dbReference type="PROSITE" id="PS01124">
    <property type="entry name" value="HTH_ARAC_FAMILY_2"/>
    <property type="match status" value="1"/>
</dbReference>
<evidence type="ECO:0000256" key="7">
    <source>
        <dbReference type="PROSITE-ProRule" id="PRU00169"/>
    </source>
</evidence>
<proteinExistence type="predicted"/>
<accession>A0ABU7IC71</accession>
<dbReference type="InterPro" id="IPR036097">
    <property type="entry name" value="HisK_dim/P_sf"/>
</dbReference>
<organism evidence="13 14">
    <name type="scientific">Pedobacter albus</name>
    <dbReference type="NCBI Taxonomy" id="3113905"/>
    <lineage>
        <taxon>Bacteria</taxon>
        <taxon>Pseudomonadati</taxon>
        <taxon>Bacteroidota</taxon>
        <taxon>Sphingobacteriia</taxon>
        <taxon>Sphingobacteriales</taxon>
        <taxon>Sphingobacteriaceae</taxon>
        <taxon>Pedobacter</taxon>
    </lineage>
</organism>
<evidence type="ECO:0000256" key="8">
    <source>
        <dbReference type="SAM" id="Phobius"/>
    </source>
</evidence>
<dbReference type="Pfam" id="PF07494">
    <property type="entry name" value="Reg_prop"/>
    <property type="match status" value="6"/>
</dbReference>
<feature type="chain" id="PRO_5046001834" description="histidine kinase" evidence="9">
    <location>
        <begin position="24"/>
        <end position="1347"/>
    </location>
</feature>
<dbReference type="InterPro" id="IPR009057">
    <property type="entry name" value="Homeodomain-like_sf"/>
</dbReference>
<evidence type="ECO:0000256" key="4">
    <source>
        <dbReference type="ARBA" id="ARBA00023015"/>
    </source>
</evidence>
<dbReference type="Pfam" id="PF12833">
    <property type="entry name" value="HTH_18"/>
    <property type="match status" value="1"/>
</dbReference>